<gene>
    <name evidence="2" type="ORF">D9611_012379</name>
</gene>
<proteinExistence type="predicted"/>
<feature type="compositionally biased region" description="Low complexity" evidence="1">
    <location>
        <begin position="42"/>
        <end position="63"/>
    </location>
</feature>
<feature type="compositionally biased region" description="Basic and acidic residues" evidence="1">
    <location>
        <begin position="125"/>
        <end position="139"/>
    </location>
</feature>
<feature type="compositionally biased region" description="Polar residues" evidence="1">
    <location>
        <begin position="64"/>
        <end position="95"/>
    </location>
</feature>
<dbReference type="OrthoDB" id="10607440at2759"/>
<accession>A0A8H5CDV0</accession>
<sequence length="239" mass="23690">MGGTSVAAVPVASVTVVFAEGTGAPPSLSAEESVGMLAGLTASPSSSSSASTSTSSDSSPVSVRPTNSGSSDPQPSTLGPSAPRSTPLSTSSPKTASWFASLGRSKTRSASSASNTTRPGISQRALDERPATTEEKGETDGLPPMMRVTDLFPVEDVAGASNAGLTTEDTGISVSGSVGGTATGVMNTSTDAMPAPTPVVQQERKDDADSAVGLFESPTFTASVLSPSASPLCFSASPR</sequence>
<feature type="region of interest" description="Disordered" evidence="1">
    <location>
        <begin position="183"/>
        <end position="208"/>
    </location>
</feature>
<feature type="region of interest" description="Disordered" evidence="1">
    <location>
        <begin position="39"/>
        <end position="146"/>
    </location>
</feature>
<reference evidence="2 3" key="1">
    <citation type="journal article" date="2020" name="ISME J.">
        <title>Uncovering the hidden diversity of litter-decomposition mechanisms in mushroom-forming fungi.</title>
        <authorList>
            <person name="Floudas D."/>
            <person name="Bentzer J."/>
            <person name="Ahren D."/>
            <person name="Johansson T."/>
            <person name="Persson P."/>
            <person name="Tunlid A."/>
        </authorList>
    </citation>
    <scope>NUCLEOTIDE SEQUENCE [LARGE SCALE GENOMIC DNA]</scope>
    <source>
        <strain evidence="2 3">CBS 175.51</strain>
    </source>
</reference>
<evidence type="ECO:0000313" key="2">
    <source>
        <dbReference type="EMBL" id="KAF5339990.1"/>
    </source>
</evidence>
<dbReference type="EMBL" id="JAACJK010000005">
    <property type="protein sequence ID" value="KAF5339990.1"/>
    <property type="molecule type" value="Genomic_DNA"/>
</dbReference>
<comment type="caution">
    <text evidence="2">The sequence shown here is derived from an EMBL/GenBank/DDBJ whole genome shotgun (WGS) entry which is preliminary data.</text>
</comment>
<keyword evidence="3" id="KW-1185">Reference proteome</keyword>
<evidence type="ECO:0000256" key="1">
    <source>
        <dbReference type="SAM" id="MobiDB-lite"/>
    </source>
</evidence>
<evidence type="ECO:0000313" key="3">
    <source>
        <dbReference type="Proteomes" id="UP000541558"/>
    </source>
</evidence>
<name>A0A8H5CDV0_9AGAR</name>
<feature type="compositionally biased region" description="Low complexity" evidence="1">
    <location>
        <begin position="108"/>
        <end position="118"/>
    </location>
</feature>
<dbReference type="Proteomes" id="UP000541558">
    <property type="component" value="Unassembled WGS sequence"/>
</dbReference>
<dbReference type="AlphaFoldDB" id="A0A8H5CDV0"/>
<organism evidence="2 3">
    <name type="scientific">Ephemerocybe angulata</name>
    <dbReference type="NCBI Taxonomy" id="980116"/>
    <lineage>
        <taxon>Eukaryota</taxon>
        <taxon>Fungi</taxon>
        <taxon>Dikarya</taxon>
        <taxon>Basidiomycota</taxon>
        <taxon>Agaricomycotina</taxon>
        <taxon>Agaricomycetes</taxon>
        <taxon>Agaricomycetidae</taxon>
        <taxon>Agaricales</taxon>
        <taxon>Agaricineae</taxon>
        <taxon>Psathyrellaceae</taxon>
        <taxon>Ephemerocybe</taxon>
    </lineage>
</organism>
<protein>
    <submittedName>
        <fullName evidence="2">Uncharacterized protein</fullName>
    </submittedName>
</protein>